<protein>
    <submittedName>
        <fullName evidence="1">Uncharacterized protein</fullName>
    </submittedName>
</protein>
<name>F8CHG5_MYXFH</name>
<reference evidence="1 2" key="1">
    <citation type="journal article" date="2011" name="J. Bacteriol.">
        <title>Genome sequence of the halotolerant marine bacterium Myxococcus fulvus HW-1.</title>
        <authorList>
            <person name="Li Z.F."/>
            <person name="Li X."/>
            <person name="Liu H."/>
            <person name="Liu X."/>
            <person name="Han K."/>
            <person name="Wu Z.H."/>
            <person name="Hu W."/>
            <person name="Li F.F."/>
            <person name="Li Y.Z."/>
        </authorList>
    </citation>
    <scope>NUCLEOTIDE SEQUENCE [LARGE SCALE GENOMIC DNA]</scope>
    <source>
        <strain evidence="2">ATCC BAA-855 / HW-1</strain>
    </source>
</reference>
<dbReference type="STRING" id="483219.LILAB_21920"/>
<dbReference type="KEGG" id="mfu:LILAB_21920"/>
<dbReference type="AlphaFoldDB" id="F8CHG5"/>
<dbReference type="EMBL" id="CP002830">
    <property type="protein sequence ID" value="AEI66283.1"/>
    <property type="molecule type" value="Genomic_DNA"/>
</dbReference>
<proteinExistence type="predicted"/>
<sequence length="58" mass="6382">MTSVLTLDFKFPCPDTNVPRWTSYGEKGAYAGSNQGRVYNEALQGEAFMVSPRLGIIP</sequence>
<organism evidence="1 2">
    <name type="scientific">Myxococcus fulvus (strain ATCC BAA-855 / HW-1)</name>
    <dbReference type="NCBI Taxonomy" id="483219"/>
    <lineage>
        <taxon>Bacteria</taxon>
        <taxon>Pseudomonadati</taxon>
        <taxon>Myxococcota</taxon>
        <taxon>Myxococcia</taxon>
        <taxon>Myxococcales</taxon>
        <taxon>Cystobacterineae</taxon>
        <taxon>Myxococcaceae</taxon>
        <taxon>Myxococcus</taxon>
    </lineage>
</organism>
<accession>F8CHG5</accession>
<dbReference type="HOGENOM" id="CLU_2974654_0_0_7"/>
<dbReference type="Proteomes" id="UP000000488">
    <property type="component" value="Chromosome"/>
</dbReference>
<evidence type="ECO:0000313" key="1">
    <source>
        <dbReference type="EMBL" id="AEI66283.1"/>
    </source>
</evidence>
<gene>
    <name evidence="1" type="ordered locus">LILAB_21920</name>
</gene>
<evidence type="ECO:0000313" key="2">
    <source>
        <dbReference type="Proteomes" id="UP000000488"/>
    </source>
</evidence>